<dbReference type="EMBL" id="HE575321">
    <property type="protein sequence ID" value="CCC91843.1"/>
    <property type="molecule type" value="Genomic_DNA"/>
</dbReference>
<feature type="compositionally biased region" description="Basic and acidic residues" evidence="1">
    <location>
        <begin position="69"/>
        <end position="79"/>
    </location>
</feature>
<protein>
    <submittedName>
        <fullName evidence="2">Uncharacterized protein</fullName>
    </submittedName>
</protein>
<name>G0UR32_TRYCI</name>
<organism evidence="2">
    <name type="scientific">Trypanosoma congolense (strain IL3000)</name>
    <dbReference type="NCBI Taxonomy" id="1068625"/>
    <lineage>
        <taxon>Eukaryota</taxon>
        <taxon>Discoba</taxon>
        <taxon>Euglenozoa</taxon>
        <taxon>Kinetoplastea</taxon>
        <taxon>Metakinetoplastina</taxon>
        <taxon>Trypanosomatida</taxon>
        <taxon>Trypanosomatidae</taxon>
        <taxon>Trypanosoma</taxon>
        <taxon>Nannomonas</taxon>
    </lineage>
</organism>
<feature type="region of interest" description="Disordered" evidence="1">
    <location>
        <begin position="109"/>
        <end position="129"/>
    </location>
</feature>
<proteinExistence type="predicted"/>
<accession>G0UR32</accession>
<sequence>MFQSGQKCKANLKWGSQTLTPAVRYNSSPCRFPFFFLHPKAALPVKRAVVRPLAMKPEQRKRSASTFSPRKEIKEKGRDPQLQPSCCLKGTAAWPTVENKEKKQLKNEFLQKSEKREEKKSVLCQQEAE</sequence>
<evidence type="ECO:0000313" key="2">
    <source>
        <dbReference type="EMBL" id="CCC91843.1"/>
    </source>
</evidence>
<gene>
    <name evidence="2" type="ORF">TCIL3000_8_490</name>
</gene>
<evidence type="ECO:0000256" key="1">
    <source>
        <dbReference type="SAM" id="MobiDB-lite"/>
    </source>
</evidence>
<dbReference type="AlphaFoldDB" id="G0UR32"/>
<feature type="compositionally biased region" description="Basic and acidic residues" evidence="1">
    <location>
        <begin position="109"/>
        <end position="121"/>
    </location>
</feature>
<feature type="region of interest" description="Disordered" evidence="1">
    <location>
        <begin position="53"/>
        <end position="84"/>
    </location>
</feature>
<reference evidence="2" key="1">
    <citation type="journal article" date="2012" name="Proc. Natl. Acad. Sci. U.S.A.">
        <title>Antigenic diversity is generated by distinct evolutionary mechanisms in African trypanosome species.</title>
        <authorList>
            <person name="Jackson A.P."/>
            <person name="Berry A."/>
            <person name="Aslett M."/>
            <person name="Allison H.C."/>
            <person name="Burton P."/>
            <person name="Vavrova-Anderson J."/>
            <person name="Brown R."/>
            <person name="Browne H."/>
            <person name="Corton N."/>
            <person name="Hauser H."/>
            <person name="Gamble J."/>
            <person name="Gilderthorp R."/>
            <person name="Marcello L."/>
            <person name="McQuillan J."/>
            <person name="Otto T.D."/>
            <person name="Quail M.A."/>
            <person name="Sanders M.J."/>
            <person name="van Tonder A."/>
            <person name="Ginger M.L."/>
            <person name="Field M.C."/>
            <person name="Barry J.D."/>
            <person name="Hertz-Fowler C."/>
            <person name="Berriman M."/>
        </authorList>
    </citation>
    <scope>NUCLEOTIDE SEQUENCE</scope>
    <source>
        <strain evidence="2">IL3000</strain>
    </source>
</reference>